<evidence type="ECO:0000313" key="1">
    <source>
        <dbReference type="EMBL" id="ESA12638.1"/>
    </source>
</evidence>
<accession>U9U236</accession>
<dbReference type="HOGENOM" id="CLU_2005102_0_0_1"/>
<dbReference type="AlphaFoldDB" id="U9U236"/>
<dbReference type="EMBL" id="KI284724">
    <property type="protein sequence ID" value="ESA12638.1"/>
    <property type="molecule type" value="Genomic_DNA"/>
</dbReference>
<protein>
    <submittedName>
        <fullName evidence="1">Uncharacterized protein</fullName>
    </submittedName>
</protein>
<organism evidence="1">
    <name type="scientific">Rhizophagus irregularis (strain DAOM 181602 / DAOM 197198 / MUCL 43194)</name>
    <name type="common">Arbuscular mycorrhizal fungus</name>
    <name type="synonym">Glomus intraradices</name>
    <dbReference type="NCBI Taxonomy" id="747089"/>
    <lineage>
        <taxon>Eukaryota</taxon>
        <taxon>Fungi</taxon>
        <taxon>Fungi incertae sedis</taxon>
        <taxon>Mucoromycota</taxon>
        <taxon>Glomeromycotina</taxon>
        <taxon>Glomeromycetes</taxon>
        <taxon>Glomerales</taxon>
        <taxon>Glomeraceae</taxon>
        <taxon>Rhizophagus</taxon>
    </lineage>
</organism>
<sequence>MEVMVYNQILLRAFKSANQFLFRVDYGGYGNFGGIGVFGDFDLHGCEETNSPALDEYLSLGNSDWLCSSIFFCNYQFGFCSRRIKNLSEYVPINICTQIILLNFANKIFDVNVCLREGKKLFLN</sequence>
<proteinExistence type="predicted"/>
<reference evidence="1" key="1">
    <citation type="submission" date="2013-07" db="EMBL/GenBank/DDBJ databases">
        <title>The genome of an arbuscular mycorrhizal fungus provides insights into the evolution of the oldest plant symbiosis.</title>
        <authorList>
            <consortium name="DOE Joint Genome Institute"/>
            <person name="Tisserant E."/>
            <person name="Malbreil M."/>
            <person name="Kuo A."/>
            <person name="Kohler A."/>
            <person name="Symeonidi A."/>
            <person name="Balestrini R."/>
            <person name="Charron P."/>
            <person name="Duensing N."/>
            <person name="Frei-dit-Frey N."/>
            <person name="Gianinazzi-Pearson V."/>
            <person name="Gilbert B."/>
            <person name="Handa Y."/>
            <person name="Hijri M."/>
            <person name="Kaul R."/>
            <person name="Kawaguchi M."/>
            <person name="Krajinski F."/>
            <person name="Lammers P."/>
            <person name="Lapierre D."/>
            <person name="Masclaux F.G."/>
            <person name="Murat C."/>
            <person name="Morin E."/>
            <person name="Ndikumana S."/>
            <person name="Pagni M."/>
            <person name="Petitpierre D."/>
            <person name="Requena N."/>
            <person name="Rosikiewicz P."/>
            <person name="Riley R."/>
            <person name="Saito K."/>
            <person name="San Clemente H."/>
            <person name="Shapiro H."/>
            <person name="van Tuinen D."/>
            <person name="Becard G."/>
            <person name="Bonfante P."/>
            <person name="Paszkowski U."/>
            <person name="Shachar-Hill Y."/>
            <person name="Young J.P."/>
            <person name="Sanders I.R."/>
            <person name="Henrissat B."/>
            <person name="Rensing S.A."/>
            <person name="Grigoriev I.V."/>
            <person name="Corradi N."/>
            <person name="Roux C."/>
            <person name="Martin F."/>
        </authorList>
    </citation>
    <scope>NUCLEOTIDE SEQUENCE</scope>
    <source>
        <strain evidence="1">DAOM 197198</strain>
    </source>
</reference>
<gene>
    <name evidence="1" type="ORF">GLOINDRAFT_96250</name>
</gene>
<name>U9U236_RHIID</name>